<feature type="transmembrane region" description="Helical" evidence="2">
    <location>
        <begin position="15"/>
        <end position="36"/>
    </location>
</feature>
<gene>
    <name evidence="3" type="ORF">JL107_00660</name>
</gene>
<evidence type="ECO:0000256" key="2">
    <source>
        <dbReference type="SAM" id="Phobius"/>
    </source>
</evidence>
<dbReference type="Proteomes" id="UP000663801">
    <property type="component" value="Unassembled WGS sequence"/>
</dbReference>
<feature type="region of interest" description="Disordered" evidence="1">
    <location>
        <begin position="70"/>
        <end position="91"/>
    </location>
</feature>
<dbReference type="RefSeq" id="WP_205255093.1">
    <property type="nucleotide sequence ID" value="NZ_BAAAPV010000001.1"/>
</dbReference>
<protein>
    <submittedName>
        <fullName evidence="3">AtpZ/AtpI family protein</fullName>
    </submittedName>
</protein>
<keyword evidence="2" id="KW-1133">Transmembrane helix</keyword>
<keyword evidence="4" id="KW-1185">Reference proteome</keyword>
<keyword evidence="2" id="KW-0812">Transmembrane</keyword>
<keyword evidence="2" id="KW-0472">Membrane</keyword>
<name>A0A939BYQ8_9ACTN</name>
<organism evidence="3 4">
    <name type="scientific">Nakamurella flavida</name>
    <dbReference type="NCBI Taxonomy" id="363630"/>
    <lineage>
        <taxon>Bacteria</taxon>
        <taxon>Bacillati</taxon>
        <taxon>Actinomycetota</taxon>
        <taxon>Actinomycetes</taxon>
        <taxon>Nakamurellales</taxon>
        <taxon>Nakamurellaceae</taxon>
        <taxon>Nakamurella</taxon>
    </lineage>
</organism>
<dbReference type="EMBL" id="JAERWL010000001">
    <property type="protein sequence ID" value="MBM9474943.1"/>
    <property type="molecule type" value="Genomic_DNA"/>
</dbReference>
<sequence>MIAASRSPHTGSNQGWAVVSTLLGGFIVWGGIGWLLDHWWGTRLMTPIGLIVGMALGIYAVVARAMAEEPGRPVRDDTNDEPPPAGTRRET</sequence>
<proteinExistence type="predicted"/>
<evidence type="ECO:0000256" key="1">
    <source>
        <dbReference type="SAM" id="MobiDB-lite"/>
    </source>
</evidence>
<comment type="caution">
    <text evidence="3">The sequence shown here is derived from an EMBL/GenBank/DDBJ whole genome shotgun (WGS) entry which is preliminary data.</text>
</comment>
<reference evidence="3" key="1">
    <citation type="submission" date="2021-01" db="EMBL/GenBank/DDBJ databases">
        <title>KCTC 19127 draft genome.</title>
        <authorList>
            <person name="An D."/>
        </authorList>
    </citation>
    <scope>NUCLEOTIDE SEQUENCE</scope>
    <source>
        <strain evidence="3">KCTC 19127</strain>
    </source>
</reference>
<feature type="transmembrane region" description="Helical" evidence="2">
    <location>
        <begin position="48"/>
        <end position="67"/>
    </location>
</feature>
<evidence type="ECO:0000313" key="3">
    <source>
        <dbReference type="EMBL" id="MBM9474943.1"/>
    </source>
</evidence>
<dbReference type="AlphaFoldDB" id="A0A939BYQ8"/>
<accession>A0A939BYQ8</accession>
<evidence type="ECO:0000313" key="4">
    <source>
        <dbReference type="Proteomes" id="UP000663801"/>
    </source>
</evidence>